<reference evidence="3 4" key="1">
    <citation type="submission" date="2017-04" db="EMBL/GenBank/DDBJ databases">
        <authorList>
            <person name="Afonso C.L."/>
            <person name="Miller P.J."/>
            <person name="Scott M.A."/>
            <person name="Spackman E."/>
            <person name="Goraichik I."/>
            <person name="Dimitrov K.M."/>
            <person name="Suarez D.L."/>
            <person name="Swayne D.E."/>
        </authorList>
    </citation>
    <scope>NUCLEOTIDE SEQUENCE [LARGE SCALE GENOMIC DNA]</scope>
    <source>
        <strain evidence="3 4">DSM 3385</strain>
    </source>
</reference>
<dbReference type="Pfam" id="PF14341">
    <property type="entry name" value="PilX_N"/>
    <property type="match status" value="1"/>
</dbReference>
<evidence type="ECO:0000259" key="2">
    <source>
        <dbReference type="Pfam" id="PF14341"/>
    </source>
</evidence>
<keyword evidence="1" id="KW-0472">Membrane</keyword>
<dbReference type="EMBL" id="FWXY01000002">
    <property type="protein sequence ID" value="SMC47504.1"/>
    <property type="molecule type" value="Genomic_DNA"/>
</dbReference>
<feature type="transmembrane region" description="Helical" evidence="1">
    <location>
        <begin position="16"/>
        <end position="36"/>
    </location>
</feature>
<name>A0A1W1ZGG8_9BACT</name>
<accession>A0A1W1ZGG8</accession>
<feature type="domain" description="Type 4 fimbrial biogenesis protein PilX N-terminal" evidence="2">
    <location>
        <begin position="16"/>
        <end position="65"/>
    </location>
</feature>
<keyword evidence="1" id="KW-1133">Transmembrane helix</keyword>
<dbReference type="Proteomes" id="UP000192418">
    <property type="component" value="Unassembled WGS sequence"/>
</dbReference>
<evidence type="ECO:0000313" key="3">
    <source>
        <dbReference type="EMBL" id="SMC47504.1"/>
    </source>
</evidence>
<dbReference type="STRING" id="1121400.SAMN02746065_102281"/>
<gene>
    <name evidence="3" type="ORF">SAMN02746065_102281</name>
</gene>
<dbReference type="InterPro" id="IPR025746">
    <property type="entry name" value="PilX_N_dom"/>
</dbReference>
<keyword evidence="4" id="KW-1185">Reference proteome</keyword>
<dbReference type="AlphaFoldDB" id="A0A1W1ZGG8"/>
<proteinExistence type="predicted"/>
<organism evidence="3 4">
    <name type="scientific">Desulfocicer vacuolatum DSM 3385</name>
    <dbReference type="NCBI Taxonomy" id="1121400"/>
    <lineage>
        <taxon>Bacteria</taxon>
        <taxon>Pseudomonadati</taxon>
        <taxon>Thermodesulfobacteriota</taxon>
        <taxon>Desulfobacteria</taxon>
        <taxon>Desulfobacterales</taxon>
        <taxon>Desulfobacteraceae</taxon>
        <taxon>Desulfocicer</taxon>
    </lineage>
</organism>
<evidence type="ECO:0000313" key="4">
    <source>
        <dbReference type="Proteomes" id="UP000192418"/>
    </source>
</evidence>
<keyword evidence="1" id="KW-0812">Transmembrane</keyword>
<evidence type="ECO:0000256" key="1">
    <source>
        <dbReference type="SAM" id="Phobius"/>
    </source>
</evidence>
<sequence>MNAERQYSLFLNNENGFALLSSMLFLVILTVIGIAATNTSTIETMIAGAEKNKQQAFFAAEAGIEHCTAILMNRMIENFKRTSSSDWTFALSTDEPGVEAGLDSSFIWIKNKSIGQVCSYTVSVRDNNDDGSLITDSDGIINVTSWATAANGSSAGVEVGLSGLLNSGTATGYGAQAGAGAGKSYKSDDVDSITSFTAQTTITP</sequence>
<protein>
    <submittedName>
        <fullName evidence="3">PilX N-terminal</fullName>
    </submittedName>
</protein>
<dbReference type="RefSeq" id="WP_170923681.1">
    <property type="nucleotide sequence ID" value="NZ_FWXY01000002.1"/>
</dbReference>